<proteinExistence type="predicted"/>
<protein>
    <submittedName>
        <fullName evidence="1">Uncharacterized protein</fullName>
    </submittedName>
</protein>
<gene>
    <name evidence="1" type="ORF">Q664_19390</name>
</gene>
<accession>A0A084STI2</accession>
<sequence length="88" mass="9894">MFKDESTGEVNFRVVFYGPAWAGKLTTLRWIHDHTPDGEKSELTSIDMSTEVTVFFELQRPGFGELDGKKVRLLLSALRGRNAHGRAA</sequence>
<name>A0A084STI2_9BACT</name>
<evidence type="ECO:0000313" key="2">
    <source>
        <dbReference type="Proteomes" id="UP000028547"/>
    </source>
</evidence>
<dbReference type="EMBL" id="JPMI01000129">
    <property type="protein sequence ID" value="KFA91767.1"/>
    <property type="molecule type" value="Genomic_DNA"/>
</dbReference>
<dbReference type="RefSeq" id="WP_043397236.1">
    <property type="nucleotide sequence ID" value="NZ_JPMI01000129.1"/>
</dbReference>
<dbReference type="Gene3D" id="3.40.50.300">
    <property type="entry name" value="P-loop containing nucleotide triphosphate hydrolases"/>
    <property type="match status" value="1"/>
</dbReference>
<reference evidence="1 2" key="1">
    <citation type="submission" date="2014-07" db="EMBL/GenBank/DDBJ databases">
        <title>Draft Genome Sequence of Gephyronic Acid Producer, Cystobacter violaceus Strain Cb vi76.</title>
        <authorList>
            <person name="Stevens D.C."/>
            <person name="Young J."/>
            <person name="Carmichael R."/>
            <person name="Tan J."/>
            <person name="Taylor R.E."/>
        </authorList>
    </citation>
    <scope>NUCLEOTIDE SEQUENCE [LARGE SCALE GENOMIC DNA]</scope>
    <source>
        <strain evidence="1 2">Cb vi76</strain>
    </source>
</reference>
<dbReference type="Proteomes" id="UP000028547">
    <property type="component" value="Unassembled WGS sequence"/>
</dbReference>
<comment type="caution">
    <text evidence="1">The sequence shown here is derived from an EMBL/GenBank/DDBJ whole genome shotgun (WGS) entry which is preliminary data.</text>
</comment>
<dbReference type="AlphaFoldDB" id="A0A084STI2"/>
<evidence type="ECO:0000313" key="1">
    <source>
        <dbReference type="EMBL" id="KFA91767.1"/>
    </source>
</evidence>
<organism evidence="1 2">
    <name type="scientific">Archangium violaceum Cb vi76</name>
    <dbReference type="NCBI Taxonomy" id="1406225"/>
    <lineage>
        <taxon>Bacteria</taxon>
        <taxon>Pseudomonadati</taxon>
        <taxon>Myxococcota</taxon>
        <taxon>Myxococcia</taxon>
        <taxon>Myxococcales</taxon>
        <taxon>Cystobacterineae</taxon>
        <taxon>Archangiaceae</taxon>
        <taxon>Archangium</taxon>
    </lineage>
</organism>
<dbReference type="InterPro" id="IPR027417">
    <property type="entry name" value="P-loop_NTPase"/>
</dbReference>